<keyword evidence="3 8" id="KW-0210">Decarboxylase</keyword>
<evidence type="ECO:0000256" key="2">
    <source>
        <dbReference type="ARBA" id="ARBA00022723"/>
    </source>
</evidence>
<dbReference type="GO" id="GO:0005829">
    <property type="term" value="C:cytosol"/>
    <property type="evidence" value="ECO:0007669"/>
    <property type="project" value="TreeGrafter"/>
</dbReference>
<dbReference type="InterPro" id="IPR032466">
    <property type="entry name" value="Metal_Hydrolase"/>
</dbReference>
<gene>
    <name evidence="10" type="ORF">M421DRAFT_102952</name>
</gene>
<protein>
    <recommendedName>
        <fullName evidence="7">6-methylsalicylate decarboxylase</fullName>
        <ecNumber evidence="7">4.1.1.52</ecNumber>
    </recommendedName>
</protein>
<sequence length="309" mass="32898">MSRIDVHHHVQSPFFTQAMDRAGCGCNVPNFNISDSRTLCDKFGITAAILSHTAPGPEIEPDPTKAAALARQFNTYCADLRNQQPQRYGFFASLPSLHDTPACLAEIEHALDVLRADGVVLFTSYSSPPVPGVSTGSAPRVSYLGDSAFAPVWDALNRRRAVVLVHPTYTPNLLPASQALPVTMLDFAHETARSAMDLVVSGTLRERAGACKVILSHGGGTLASVVERVAVLGGTGAEVVREDVRRFYFDTALCGEAQVEAAGRIAGPGRLLFGSDLPNAPVAAVERFVAGREGSGEDVAKVLFPRLFA</sequence>
<dbReference type="InterPro" id="IPR006680">
    <property type="entry name" value="Amidohydro-rel"/>
</dbReference>
<dbReference type="GO" id="GO:0046872">
    <property type="term" value="F:metal ion binding"/>
    <property type="evidence" value="ECO:0007669"/>
    <property type="project" value="UniProtKB-KW"/>
</dbReference>
<proteinExistence type="inferred from homology"/>
<evidence type="ECO:0000313" key="10">
    <source>
        <dbReference type="EMBL" id="KAF1925873.1"/>
    </source>
</evidence>
<dbReference type="Pfam" id="PF04909">
    <property type="entry name" value="Amidohydro_2"/>
    <property type="match status" value="1"/>
</dbReference>
<dbReference type="PANTHER" id="PTHR21240:SF29">
    <property type="entry name" value="AMIDOHYDROLASE-RELATED DOMAIN-CONTAINING PROTEIN"/>
    <property type="match status" value="1"/>
</dbReference>
<evidence type="ECO:0000259" key="9">
    <source>
        <dbReference type="Pfam" id="PF04909"/>
    </source>
</evidence>
<dbReference type="SUPFAM" id="SSF51556">
    <property type="entry name" value="Metallo-dependent hydrolases"/>
    <property type="match status" value="1"/>
</dbReference>
<dbReference type="GO" id="GO:0047596">
    <property type="term" value="F:6-methylsalicylate decarboxylase activity"/>
    <property type="evidence" value="ECO:0007669"/>
    <property type="project" value="UniProtKB-EC"/>
</dbReference>
<keyword evidence="10" id="KW-0378">Hydrolase</keyword>
<evidence type="ECO:0000256" key="7">
    <source>
        <dbReference type="ARBA" id="ARBA00038889"/>
    </source>
</evidence>
<comment type="catalytic activity">
    <reaction evidence="6">
        <text>6-methylsalicylate + H(+) = 3-methylphenol + CO2</text>
        <dbReference type="Rhea" id="RHEA:23112"/>
        <dbReference type="ChEBI" id="CHEBI:15378"/>
        <dbReference type="ChEBI" id="CHEBI:16526"/>
        <dbReference type="ChEBI" id="CHEBI:17231"/>
        <dbReference type="ChEBI" id="CHEBI:36658"/>
        <dbReference type="EC" id="4.1.1.52"/>
    </reaction>
    <physiologicalReaction direction="left-to-right" evidence="6">
        <dbReference type="Rhea" id="RHEA:23113"/>
    </physiologicalReaction>
</comment>
<dbReference type="InterPro" id="IPR032465">
    <property type="entry name" value="ACMSD"/>
</dbReference>
<keyword evidence="2" id="KW-0479">Metal-binding</keyword>
<keyword evidence="4" id="KW-0862">Zinc</keyword>
<dbReference type="EMBL" id="ML978981">
    <property type="protein sequence ID" value="KAF1925873.1"/>
    <property type="molecule type" value="Genomic_DNA"/>
</dbReference>
<evidence type="ECO:0000256" key="1">
    <source>
        <dbReference type="ARBA" id="ARBA00005871"/>
    </source>
</evidence>
<evidence type="ECO:0000256" key="6">
    <source>
        <dbReference type="ARBA" id="ARBA00036832"/>
    </source>
</evidence>
<accession>A0A6A5REF1</accession>
<dbReference type="Gene3D" id="3.20.20.140">
    <property type="entry name" value="Metal-dependent hydrolases"/>
    <property type="match status" value="1"/>
</dbReference>
<name>A0A6A5REF1_9PLEO</name>
<dbReference type="PANTHER" id="PTHR21240">
    <property type="entry name" value="2-AMINO-3-CARBOXYLMUCONATE-6-SEMIALDEHYDE DECARBOXYLASE"/>
    <property type="match status" value="1"/>
</dbReference>
<evidence type="ECO:0000313" key="11">
    <source>
        <dbReference type="Proteomes" id="UP000800082"/>
    </source>
</evidence>
<comment type="similarity">
    <text evidence="1">Belongs to the metallo-dependent hydrolases superfamily. ACMSD family.</text>
</comment>
<reference evidence="10" key="1">
    <citation type="journal article" date="2020" name="Stud. Mycol.">
        <title>101 Dothideomycetes genomes: a test case for predicting lifestyles and emergence of pathogens.</title>
        <authorList>
            <person name="Haridas S."/>
            <person name="Albert R."/>
            <person name="Binder M."/>
            <person name="Bloem J."/>
            <person name="Labutti K."/>
            <person name="Salamov A."/>
            <person name="Andreopoulos B."/>
            <person name="Baker S."/>
            <person name="Barry K."/>
            <person name="Bills G."/>
            <person name="Bluhm B."/>
            <person name="Cannon C."/>
            <person name="Castanera R."/>
            <person name="Culley D."/>
            <person name="Daum C."/>
            <person name="Ezra D."/>
            <person name="Gonzalez J."/>
            <person name="Henrissat B."/>
            <person name="Kuo A."/>
            <person name="Liang C."/>
            <person name="Lipzen A."/>
            <person name="Lutzoni F."/>
            <person name="Magnuson J."/>
            <person name="Mondo S."/>
            <person name="Nolan M."/>
            <person name="Ohm R."/>
            <person name="Pangilinan J."/>
            <person name="Park H.-J."/>
            <person name="Ramirez L."/>
            <person name="Alfaro M."/>
            <person name="Sun H."/>
            <person name="Tritt A."/>
            <person name="Yoshinaga Y."/>
            <person name="Zwiers L.-H."/>
            <person name="Turgeon B."/>
            <person name="Goodwin S."/>
            <person name="Spatafora J."/>
            <person name="Crous P."/>
            <person name="Grigoriev I."/>
        </authorList>
    </citation>
    <scope>NUCLEOTIDE SEQUENCE</scope>
    <source>
        <strain evidence="10">CBS 183.55</strain>
    </source>
</reference>
<evidence type="ECO:0000256" key="4">
    <source>
        <dbReference type="ARBA" id="ARBA00022833"/>
    </source>
</evidence>
<keyword evidence="5 8" id="KW-0456">Lyase</keyword>
<feature type="domain" description="Amidohydrolase-related" evidence="9">
    <location>
        <begin position="4"/>
        <end position="301"/>
    </location>
</feature>
<dbReference type="Proteomes" id="UP000800082">
    <property type="component" value="Unassembled WGS sequence"/>
</dbReference>
<organism evidence="10 11">
    <name type="scientific">Didymella exigua CBS 183.55</name>
    <dbReference type="NCBI Taxonomy" id="1150837"/>
    <lineage>
        <taxon>Eukaryota</taxon>
        <taxon>Fungi</taxon>
        <taxon>Dikarya</taxon>
        <taxon>Ascomycota</taxon>
        <taxon>Pezizomycotina</taxon>
        <taxon>Dothideomycetes</taxon>
        <taxon>Pleosporomycetidae</taxon>
        <taxon>Pleosporales</taxon>
        <taxon>Pleosporineae</taxon>
        <taxon>Didymellaceae</taxon>
        <taxon>Didymella</taxon>
    </lineage>
</organism>
<evidence type="ECO:0000256" key="5">
    <source>
        <dbReference type="ARBA" id="ARBA00023239"/>
    </source>
</evidence>
<dbReference type="EC" id="4.1.1.52" evidence="7"/>
<keyword evidence="11" id="KW-1185">Reference proteome</keyword>
<evidence type="ECO:0000256" key="3">
    <source>
        <dbReference type="ARBA" id="ARBA00022793"/>
    </source>
</evidence>
<dbReference type="OrthoDB" id="2832284at2759"/>
<dbReference type="AlphaFoldDB" id="A0A6A5REF1"/>
<dbReference type="GeneID" id="54344492"/>
<dbReference type="GO" id="GO:0016787">
    <property type="term" value="F:hydrolase activity"/>
    <property type="evidence" value="ECO:0007669"/>
    <property type="project" value="UniProtKB-KW"/>
</dbReference>
<dbReference type="RefSeq" id="XP_033446125.1">
    <property type="nucleotide sequence ID" value="XM_033586846.1"/>
</dbReference>
<dbReference type="GO" id="GO:0019748">
    <property type="term" value="P:secondary metabolic process"/>
    <property type="evidence" value="ECO:0007669"/>
    <property type="project" value="TreeGrafter"/>
</dbReference>
<evidence type="ECO:0000256" key="8">
    <source>
        <dbReference type="RuleBase" id="RU366045"/>
    </source>
</evidence>